<dbReference type="Proteomes" id="UP000195139">
    <property type="component" value="Unassembled WGS sequence"/>
</dbReference>
<proteinExistence type="predicted"/>
<sequence length="147" mass="17256">MNLKELGIMTFPEASERWNKERTYVLQQYNNYPEKFLEGTFTKIGNGKGTQIISREGMEYLTGMTEQEANNEVWKIIVLQDSNIVNEKIATSEKKAYLQYSKLVRDYLEWTGVSIKDIPKLTYLDKAQKNRGIKFDFGTVIYYKKEK</sequence>
<accession>A0A242BYF4</accession>
<evidence type="ECO:0000313" key="3">
    <source>
        <dbReference type="EMBL" id="OTO03045.1"/>
    </source>
</evidence>
<dbReference type="EMBL" id="NGLE01000005">
    <property type="protein sequence ID" value="OTO03045.1"/>
    <property type="molecule type" value="Genomic_DNA"/>
</dbReference>
<dbReference type="RefSeq" id="WP_086331995.1">
    <property type="nucleotide sequence ID" value="NZ_NGLE02000002.1"/>
</dbReference>
<feature type="domain" description="Helix-turn-helix" evidence="1">
    <location>
        <begin position="8"/>
        <end position="66"/>
    </location>
</feature>
<dbReference type="EMBL" id="NGLE02000002">
    <property type="protein sequence ID" value="MEI5995646.1"/>
    <property type="molecule type" value="Genomic_DNA"/>
</dbReference>
<evidence type="ECO:0000259" key="1">
    <source>
        <dbReference type="Pfam" id="PF20038"/>
    </source>
</evidence>
<reference evidence="3" key="1">
    <citation type="submission" date="2017-05" db="EMBL/GenBank/DDBJ databases">
        <title>The Genome Sequence of Enterococcus sp. 4G2_DIV0659.</title>
        <authorList>
            <consortium name="The Broad Institute Genomics Platform"/>
            <consortium name="The Broad Institute Genomic Center for Infectious Diseases"/>
            <person name="Earl A."/>
            <person name="Manson A."/>
            <person name="Schwartman J."/>
            <person name="Gilmore M."/>
            <person name="Abouelleil A."/>
            <person name="Cao P."/>
            <person name="Chapman S."/>
            <person name="Cusick C."/>
            <person name="Shea T."/>
            <person name="Young S."/>
            <person name="Neafsey D."/>
            <person name="Nusbaum C."/>
            <person name="Birren B."/>
        </authorList>
    </citation>
    <scope>NUCLEOTIDE SEQUENCE [LARGE SCALE GENOMIC DNA]</scope>
    <source>
        <strain evidence="3">4G2_DIV0659</strain>
    </source>
</reference>
<dbReference type="STRING" id="1834181.A5880_003156"/>
<organism evidence="3">
    <name type="scientific">Candidatus Enterococcus mansonii</name>
    <dbReference type="NCBI Taxonomy" id="1834181"/>
    <lineage>
        <taxon>Bacteria</taxon>
        <taxon>Bacillati</taxon>
        <taxon>Bacillota</taxon>
        <taxon>Bacilli</taxon>
        <taxon>Lactobacillales</taxon>
        <taxon>Enterococcaceae</taxon>
        <taxon>Enterococcus</taxon>
    </lineage>
</organism>
<keyword evidence="4" id="KW-1185">Reference proteome</keyword>
<reference evidence="2 4" key="2">
    <citation type="submission" date="2018-07" db="EMBL/GenBank/DDBJ databases">
        <title>The Genome Sequence of Enterococcus sp. DIV0659b.</title>
        <authorList>
            <consortium name="The Broad Institute Genomics Platform"/>
            <consortium name="The Broad Institute Genomic Center for Infectious Diseases"/>
            <person name="Earl A."/>
            <person name="Manson A."/>
            <person name="Schwartman J."/>
            <person name="Gilmore M."/>
            <person name="Abouelleil A."/>
            <person name="Cao P."/>
            <person name="Chapman S."/>
            <person name="Cusick C."/>
            <person name="Shea T."/>
            <person name="Young S."/>
            <person name="Neafsey D."/>
            <person name="Nusbaum C."/>
            <person name="Birren B."/>
        </authorList>
    </citation>
    <scope>NUCLEOTIDE SEQUENCE [LARGE SCALE GENOMIC DNA]</scope>
    <source>
        <strain evidence="2 4">4G2_DIV0659</strain>
    </source>
</reference>
<dbReference type="Pfam" id="PF20038">
    <property type="entry name" value="HTH_59"/>
    <property type="match status" value="1"/>
</dbReference>
<evidence type="ECO:0000313" key="4">
    <source>
        <dbReference type="Proteomes" id="UP000195139"/>
    </source>
</evidence>
<name>A0A242BYF4_9ENTE</name>
<evidence type="ECO:0000313" key="2">
    <source>
        <dbReference type="EMBL" id="MEI5995646.1"/>
    </source>
</evidence>
<gene>
    <name evidence="3" type="ORF">A5880_003156</name>
    <name evidence="2" type="ORF">A5880_003237</name>
</gene>
<dbReference type="AlphaFoldDB" id="A0A242BYF4"/>
<dbReference type="InterPro" id="IPR045403">
    <property type="entry name" value="HTH_59_Firmicutes_type"/>
</dbReference>
<comment type="caution">
    <text evidence="3">The sequence shown here is derived from an EMBL/GenBank/DDBJ whole genome shotgun (WGS) entry which is preliminary data.</text>
</comment>
<protein>
    <recommendedName>
        <fullName evidence="1">Helix-turn-helix domain-containing protein</fullName>
    </recommendedName>
</protein>